<evidence type="ECO:0008006" key="4">
    <source>
        <dbReference type="Google" id="ProtNLM"/>
    </source>
</evidence>
<proteinExistence type="predicted"/>
<dbReference type="RefSeq" id="WP_156943793.1">
    <property type="nucleotide sequence ID" value="NZ_JAME01000009.1"/>
</dbReference>
<evidence type="ECO:0000313" key="3">
    <source>
        <dbReference type="Proteomes" id="UP000023430"/>
    </source>
</evidence>
<dbReference type="AlphaFoldDB" id="X7F9U5"/>
<dbReference type="eggNOG" id="ENOG50336WZ">
    <property type="taxonomic scope" value="Bacteria"/>
</dbReference>
<dbReference type="OrthoDB" id="7867343at2"/>
<dbReference type="PROSITE" id="PS51257">
    <property type="entry name" value="PROKAR_LIPOPROTEIN"/>
    <property type="match status" value="1"/>
</dbReference>
<sequence length="116" mass="12017">MRLIPIATLLAFGAALSACDEAALQAMGGGDTFPTQADLASYDTAVASIGCQMETEADYLPVEFQTGLTREQVLQITSRKLSRDEAVRLDSGGVRLTTGPCTPAVTPPAAETPTAA</sequence>
<accession>X7F9U5</accession>
<dbReference type="EMBL" id="JAME01000009">
    <property type="protein sequence ID" value="ETX29473.1"/>
    <property type="molecule type" value="Genomic_DNA"/>
</dbReference>
<feature type="signal peptide" evidence="1">
    <location>
        <begin position="1"/>
        <end position="17"/>
    </location>
</feature>
<comment type="caution">
    <text evidence="2">The sequence shown here is derived from an EMBL/GenBank/DDBJ whole genome shotgun (WGS) entry which is preliminary data.</text>
</comment>
<dbReference type="STRING" id="1449351.RISW2_23340"/>
<feature type="chain" id="PRO_5004978680" description="NADH dehydrogenase" evidence="1">
    <location>
        <begin position="18"/>
        <end position="116"/>
    </location>
</feature>
<name>X7F9U5_9RHOB</name>
<organism evidence="2 3">
    <name type="scientific">Roseivivax isoporae LMG 25204</name>
    <dbReference type="NCBI Taxonomy" id="1449351"/>
    <lineage>
        <taxon>Bacteria</taxon>
        <taxon>Pseudomonadati</taxon>
        <taxon>Pseudomonadota</taxon>
        <taxon>Alphaproteobacteria</taxon>
        <taxon>Rhodobacterales</taxon>
        <taxon>Roseobacteraceae</taxon>
        <taxon>Roseivivax</taxon>
    </lineage>
</organism>
<reference evidence="2 3" key="1">
    <citation type="submission" date="2014-01" db="EMBL/GenBank/DDBJ databases">
        <title>Roseivivax isoporae LMG 25204 Genome Sequencing.</title>
        <authorList>
            <person name="Lai Q."/>
            <person name="Li G."/>
            <person name="Shao Z."/>
        </authorList>
    </citation>
    <scope>NUCLEOTIDE SEQUENCE [LARGE SCALE GENOMIC DNA]</scope>
    <source>
        <strain evidence="2 3">LMG 25204</strain>
    </source>
</reference>
<evidence type="ECO:0000256" key="1">
    <source>
        <dbReference type="SAM" id="SignalP"/>
    </source>
</evidence>
<keyword evidence="3" id="KW-1185">Reference proteome</keyword>
<keyword evidence="1" id="KW-0732">Signal</keyword>
<evidence type="ECO:0000313" key="2">
    <source>
        <dbReference type="EMBL" id="ETX29473.1"/>
    </source>
</evidence>
<dbReference type="Proteomes" id="UP000023430">
    <property type="component" value="Unassembled WGS sequence"/>
</dbReference>
<protein>
    <recommendedName>
        <fullName evidence="4">NADH dehydrogenase</fullName>
    </recommendedName>
</protein>
<gene>
    <name evidence="2" type="ORF">RISW2_23340</name>
</gene>